<dbReference type="InterPro" id="IPR035892">
    <property type="entry name" value="C2_domain_sf"/>
</dbReference>
<feature type="domain" description="C2" evidence="5">
    <location>
        <begin position="365"/>
        <end position="485"/>
    </location>
</feature>
<dbReference type="Pfam" id="PF00168">
    <property type="entry name" value="C2"/>
    <property type="match status" value="2"/>
</dbReference>
<dbReference type="Gene3D" id="6.10.250.3000">
    <property type="match status" value="1"/>
</dbReference>
<name>A0ABR0Y0U3_HUSHU</name>
<evidence type="ECO:0000256" key="3">
    <source>
        <dbReference type="ARBA" id="ARBA00023136"/>
    </source>
</evidence>
<keyword evidence="2" id="KW-0677">Repeat</keyword>
<dbReference type="PANTHER" id="PTHR45716">
    <property type="entry name" value="BITESIZE, ISOFORM I"/>
    <property type="match status" value="1"/>
</dbReference>
<feature type="region of interest" description="Disordered" evidence="4">
    <location>
        <begin position="160"/>
        <end position="259"/>
    </location>
</feature>
<dbReference type="SMART" id="SM00239">
    <property type="entry name" value="C2"/>
    <property type="match status" value="2"/>
</dbReference>
<comment type="subcellular location">
    <subcellularLocation>
        <location evidence="1">Membrane</location>
    </subcellularLocation>
</comment>
<organism evidence="7 8">
    <name type="scientific">Huso huso</name>
    <name type="common">Beluga</name>
    <name type="synonym">Acipenser huso</name>
    <dbReference type="NCBI Taxonomy" id="61971"/>
    <lineage>
        <taxon>Eukaryota</taxon>
        <taxon>Metazoa</taxon>
        <taxon>Chordata</taxon>
        <taxon>Craniata</taxon>
        <taxon>Vertebrata</taxon>
        <taxon>Euteleostomi</taxon>
        <taxon>Actinopterygii</taxon>
        <taxon>Chondrostei</taxon>
        <taxon>Acipenseriformes</taxon>
        <taxon>Acipenseridae</taxon>
        <taxon>Huso</taxon>
    </lineage>
</organism>
<dbReference type="Gene3D" id="2.60.40.150">
    <property type="entry name" value="C2 domain"/>
    <property type="match status" value="2"/>
</dbReference>
<accession>A0ABR0Y0U3</accession>
<keyword evidence="8" id="KW-1185">Reference proteome</keyword>
<dbReference type="PROSITE" id="PS50004">
    <property type="entry name" value="C2"/>
    <property type="match status" value="2"/>
</dbReference>
<dbReference type="InterPro" id="IPR000008">
    <property type="entry name" value="C2_dom"/>
</dbReference>
<evidence type="ECO:0000256" key="1">
    <source>
        <dbReference type="ARBA" id="ARBA00004370"/>
    </source>
</evidence>
<feature type="domain" description="C2" evidence="5">
    <location>
        <begin position="500"/>
        <end position="629"/>
    </location>
</feature>
<dbReference type="PROSITE" id="PS50916">
    <property type="entry name" value="RABBD"/>
    <property type="match status" value="1"/>
</dbReference>
<dbReference type="PANTHER" id="PTHR45716:SF3">
    <property type="entry name" value="SYNAPTOTAGMIN-LIKE PROTEIN 1"/>
    <property type="match status" value="1"/>
</dbReference>
<evidence type="ECO:0000259" key="6">
    <source>
        <dbReference type="PROSITE" id="PS50916"/>
    </source>
</evidence>
<dbReference type="CDD" id="cd04020">
    <property type="entry name" value="C2B_SLP_1-2-3-4"/>
    <property type="match status" value="1"/>
</dbReference>
<dbReference type="EMBL" id="JAHFZB010000072">
    <property type="protein sequence ID" value="KAK6466277.1"/>
    <property type="molecule type" value="Genomic_DNA"/>
</dbReference>
<dbReference type="InterPro" id="IPR043567">
    <property type="entry name" value="SYTL1-5_C2B"/>
</dbReference>
<evidence type="ECO:0000313" key="8">
    <source>
        <dbReference type="Proteomes" id="UP001369086"/>
    </source>
</evidence>
<dbReference type="InterPro" id="IPR010911">
    <property type="entry name" value="Rab_BD"/>
</dbReference>
<comment type="caution">
    <text evidence="7">The sequence shown here is derived from an EMBL/GenBank/DDBJ whole genome shotgun (WGS) entry which is preliminary data.</text>
</comment>
<evidence type="ECO:0000259" key="5">
    <source>
        <dbReference type="PROSITE" id="PS50004"/>
    </source>
</evidence>
<gene>
    <name evidence="7" type="ORF">HHUSO_G36535</name>
</gene>
<evidence type="ECO:0000256" key="4">
    <source>
        <dbReference type="SAM" id="MobiDB-lite"/>
    </source>
</evidence>
<evidence type="ECO:0000313" key="7">
    <source>
        <dbReference type="EMBL" id="KAK6466277.1"/>
    </source>
</evidence>
<feature type="region of interest" description="Disordered" evidence="4">
    <location>
        <begin position="78"/>
        <end position="97"/>
    </location>
</feature>
<proteinExistence type="predicted"/>
<keyword evidence="3" id="KW-0472">Membrane</keyword>
<evidence type="ECO:0000256" key="2">
    <source>
        <dbReference type="ARBA" id="ARBA00022737"/>
    </source>
</evidence>
<feature type="domain" description="RabBD" evidence="6">
    <location>
        <begin position="98"/>
        <end position="157"/>
    </location>
</feature>
<feature type="compositionally biased region" description="Basic and acidic residues" evidence="4">
    <location>
        <begin position="171"/>
        <end position="184"/>
    </location>
</feature>
<dbReference type="Proteomes" id="UP001369086">
    <property type="component" value="Unassembled WGS sequence"/>
</dbReference>
<dbReference type="SUPFAM" id="SSF49562">
    <property type="entry name" value="C2 domain (Calcium/lipid-binding domain, CaLB)"/>
    <property type="match status" value="2"/>
</dbReference>
<feature type="region of interest" description="Disordered" evidence="4">
    <location>
        <begin position="294"/>
        <end position="330"/>
    </location>
</feature>
<reference evidence="7 8" key="1">
    <citation type="submission" date="2021-05" db="EMBL/GenBank/DDBJ databases">
        <authorList>
            <person name="Zahm M."/>
            <person name="Klopp C."/>
            <person name="Cabau C."/>
            <person name="Kuhl H."/>
            <person name="Suciu R."/>
            <person name="Ciorpac M."/>
            <person name="Holostenco D."/>
            <person name="Gessner J."/>
            <person name="Wuertz S."/>
            <person name="Hohne C."/>
            <person name="Stock M."/>
            <person name="Gislard M."/>
            <person name="Lluch J."/>
            <person name="Milhes M."/>
            <person name="Lampietro C."/>
            <person name="Lopez Roques C."/>
            <person name="Donnadieu C."/>
            <person name="Du K."/>
            <person name="Schartl M."/>
            <person name="Guiguen Y."/>
        </authorList>
    </citation>
    <scope>NUCLEOTIDE SEQUENCE [LARGE SCALE GENOMIC DNA]</scope>
    <source>
        <strain evidence="7">Hh-F2</strain>
        <tissue evidence="7">Blood</tissue>
    </source>
</reference>
<sequence length="670" mass="73878">MQTESAACCRNWDAGYLPPDFPSKKGTLVRPTQTRGLRSRFEDGQWRGCSVRPGRSAMGLNDCEGPPSPPALRCLDPTVSSRETPTPPHTPAMDPEAPLDLSFLSEEEQSAILEVLLRDSELRSLEEGRISKLRHSVLDPSELKILSIRKKKRLVQAGICRSTGSAPRPEVLLHSDGPDFRPSMKETIQNKKTPKGEAERTGSPALQKNKETPSLPDEGNERAAETEGQGENTLSLDTVDKHSPAETEEGEEAVQVSAVPEPLNGTADLQESAAFPSRDPEVLESVPQPVPTVSVQLDSQSQSDPDSLSDSNSSDQSNLPPNVPSELPRPLLSSSLSVKSLQSNNSLSGSMMSLFSSGEFGALEVKGSVLFALHYDGHKGEFQIKVYRCQDLAEAKKQRSDPYVKSYLLPDKSSHSKRKTSVKKKCINPVFDETLKYKITMADLRSRTLNLSVWHHDPLGRNFFLGEVEVAMETWDWSDCQPAWHDLLPRTPMSPECISSRGRISLALQFIPAGSQGSGTPLTGELHFWLKEAQNIIPTKGSSIDTFLKSYVLPDDSKSSHQKTRVVKKSLSPTFNHTMVYDGFQREDLKEACAEFTLWEHQTFSSLLLGGVRLSLGTGFSYGQPVSWMDSTEEEIAAWRAMISQPGTWVDISLPLRTNLVPRSTATEPN</sequence>
<protein>
    <submittedName>
        <fullName evidence="7">Synaptotagmin-like protein 1 isoform X1</fullName>
    </submittedName>
</protein>